<organism evidence="2">
    <name type="scientific">marine metagenome</name>
    <dbReference type="NCBI Taxonomy" id="408172"/>
    <lineage>
        <taxon>unclassified sequences</taxon>
        <taxon>metagenomes</taxon>
        <taxon>ecological metagenomes</taxon>
    </lineage>
</organism>
<dbReference type="SUPFAM" id="SSF52317">
    <property type="entry name" value="Class I glutamine amidotransferase-like"/>
    <property type="match status" value="1"/>
</dbReference>
<sequence length="367" mass="40447">RPAVTIVPHEQETVTVTVEVERAGPATIAGTLALQVPPGWTARPVRVSLASQPVDERFDFTLHRTDSSNTADTLTAVATLGNQTYREGYQAIAYRDLETRYLFRDARSVLRDVAVTLPNPLTVGYVMGIGDEIPAAIRQLGARVQLLEGSGLDTEALDQLDAIIVGTRAYAVRPDLHQHNDRLLEYAERGGHLIVLYNTQEFVPNRHAPFPAELPRRPEEVTEEDAVITILAPDHPVLHWPNRIDPSDFTGWVEQRGSKFLSAWDSAYTPMVSAHDLGQPAQQGGWLMASHGRGHYTYFAYALHRQLPFGVPGAYRILANLLSVRHASELRRPDIDGDAAPVPLAESENTQQTPGHVAEYDGQPNVG</sequence>
<reference evidence="2" key="1">
    <citation type="submission" date="2018-05" db="EMBL/GenBank/DDBJ databases">
        <authorList>
            <person name="Lanie J.A."/>
            <person name="Ng W.-L."/>
            <person name="Kazmierczak K.M."/>
            <person name="Andrzejewski T.M."/>
            <person name="Davidsen T.M."/>
            <person name="Wayne K.J."/>
            <person name="Tettelin H."/>
            <person name="Glass J.I."/>
            <person name="Rusch D."/>
            <person name="Podicherti R."/>
            <person name="Tsui H.-C.T."/>
            <person name="Winkler M.E."/>
        </authorList>
    </citation>
    <scope>NUCLEOTIDE SEQUENCE</scope>
</reference>
<proteinExistence type="predicted"/>
<feature type="non-terminal residue" evidence="2">
    <location>
        <position position="1"/>
    </location>
</feature>
<gene>
    <name evidence="2" type="ORF">METZ01_LOCUS125331</name>
</gene>
<dbReference type="InterPro" id="IPR029062">
    <property type="entry name" value="Class_I_gatase-like"/>
</dbReference>
<accession>A0A381Y7U8</accession>
<dbReference type="EMBL" id="UINC01017471">
    <property type="protein sequence ID" value="SVA72477.1"/>
    <property type="molecule type" value="Genomic_DNA"/>
</dbReference>
<name>A0A381Y7U8_9ZZZZ</name>
<evidence type="ECO:0000256" key="1">
    <source>
        <dbReference type="SAM" id="MobiDB-lite"/>
    </source>
</evidence>
<evidence type="ECO:0000313" key="2">
    <source>
        <dbReference type="EMBL" id="SVA72477.1"/>
    </source>
</evidence>
<evidence type="ECO:0008006" key="3">
    <source>
        <dbReference type="Google" id="ProtNLM"/>
    </source>
</evidence>
<protein>
    <recommendedName>
        <fullName evidence="3">Alpha-galactosidase NEW3 domain-containing protein</fullName>
    </recommendedName>
</protein>
<feature type="region of interest" description="Disordered" evidence="1">
    <location>
        <begin position="334"/>
        <end position="367"/>
    </location>
</feature>
<dbReference type="AlphaFoldDB" id="A0A381Y7U8"/>